<proteinExistence type="inferred from homology"/>
<evidence type="ECO:0000256" key="10">
    <source>
        <dbReference type="ARBA" id="ARBA00022553"/>
    </source>
</evidence>
<evidence type="ECO:0000256" key="5">
    <source>
        <dbReference type="ARBA" id="ARBA00006206"/>
    </source>
</evidence>
<accession>A0A1D3UHP7</accession>
<reference evidence="20 21" key="1">
    <citation type="submission" date="2016-09" db="EMBL/GenBank/DDBJ databases">
        <authorList>
            <person name="Capua I."/>
            <person name="De Benedictis P."/>
            <person name="Joannis T."/>
            <person name="Lombin L.H."/>
            <person name="Cattoli G."/>
        </authorList>
    </citation>
    <scope>NUCLEOTIDE SEQUENCE [LARGE SCALE GENOMIC DNA]</scope>
    <source>
        <strain evidence="20 21">UB20</strain>
    </source>
</reference>
<dbReference type="GO" id="GO:0030246">
    <property type="term" value="F:carbohydrate binding"/>
    <property type="evidence" value="ECO:0007669"/>
    <property type="project" value="InterPro"/>
</dbReference>
<evidence type="ECO:0000256" key="18">
    <source>
        <dbReference type="SAM" id="SignalP"/>
    </source>
</evidence>
<keyword evidence="11" id="KW-0106">Calcium</keyword>
<evidence type="ECO:0000256" key="8">
    <source>
        <dbReference type="ARBA" id="ARBA00014165"/>
    </source>
</evidence>
<comment type="pathway">
    <text evidence="4 14">Carbohydrate metabolism; hexose metabolism.</text>
</comment>
<evidence type="ECO:0000256" key="7">
    <source>
        <dbReference type="ARBA" id="ARBA00013185"/>
    </source>
</evidence>
<evidence type="ECO:0000256" key="14">
    <source>
        <dbReference type="PIRNR" id="PIRNR005096"/>
    </source>
</evidence>
<dbReference type="InterPro" id="IPR047215">
    <property type="entry name" value="Galactose_mutarotase-like"/>
</dbReference>
<organism evidence="20 21">
    <name type="scientific">Tannerella forsythia</name>
    <name type="common">Bacteroides forsythus</name>
    <dbReference type="NCBI Taxonomy" id="28112"/>
    <lineage>
        <taxon>Bacteria</taxon>
        <taxon>Pseudomonadati</taxon>
        <taxon>Bacteroidota</taxon>
        <taxon>Bacteroidia</taxon>
        <taxon>Bacteroidales</taxon>
        <taxon>Tannerellaceae</taxon>
        <taxon>Tannerella</taxon>
    </lineage>
</organism>
<feature type="active site" description="Proton donor" evidence="15">
    <location>
        <position position="204"/>
    </location>
</feature>
<dbReference type="UniPathway" id="UPA00242"/>
<dbReference type="OrthoDB" id="9779408at2"/>
<dbReference type="PIRSF" id="PIRSF005096">
    <property type="entry name" value="GALM"/>
    <property type="match status" value="1"/>
</dbReference>
<keyword evidence="18" id="KW-0732">Signal</keyword>
<dbReference type="Pfam" id="PF01263">
    <property type="entry name" value="Aldose_epim"/>
    <property type="match status" value="1"/>
</dbReference>
<comment type="cofactor">
    <cofactor evidence="2">
        <name>Ca(2+)</name>
        <dbReference type="ChEBI" id="CHEBI:29108"/>
    </cofactor>
</comment>
<feature type="chain" id="PRO_5014267171" description="Aldose 1-epimerase" evidence="18">
    <location>
        <begin position="20"/>
        <end position="376"/>
    </location>
</feature>
<evidence type="ECO:0000256" key="12">
    <source>
        <dbReference type="ARBA" id="ARBA00023235"/>
    </source>
</evidence>
<evidence type="ECO:0000313" key="20">
    <source>
        <dbReference type="EMBL" id="SCQ19694.1"/>
    </source>
</evidence>
<gene>
    <name evidence="20" type="primary">mro_1</name>
    <name evidence="19" type="ORF">CLI86_10370</name>
    <name evidence="20" type="ORF">TFUB20_00793</name>
</gene>
<dbReference type="PROSITE" id="PS51257">
    <property type="entry name" value="PROKAR_LIPOPROTEIN"/>
    <property type="match status" value="1"/>
</dbReference>
<evidence type="ECO:0000256" key="3">
    <source>
        <dbReference type="ARBA" id="ARBA00004496"/>
    </source>
</evidence>
<comment type="catalytic activity">
    <reaction evidence="1 14">
        <text>alpha-D-glucose = beta-D-glucose</text>
        <dbReference type="Rhea" id="RHEA:10264"/>
        <dbReference type="ChEBI" id="CHEBI:15903"/>
        <dbReference type="ChEBI" id="CHEBI:17925"/>
        <dbReference type="EC" id="5.1.3.3"/>
    </reaction>
</comment>
<feature type="binding site" evidence="16">
    <location>
        <position position="275"/>
    </location>
    <ligand>
        <name>beta-D-galactose</name>
        <dbReference type="ChEBI" id="CHEBI:27667"/>
    </ligand>
</feature>
<dbReference type="PROSITE" id="PS00545">
    <property type="entry name" value="ALDOSE_1_EPIMERASE"/>
    <property type="match status" value="1"/>
</dbReference>
<evidence type="ECO:0000256" key="15">
    <source>
        <dbReference type="PIRSR" id="PIRSR005096-1"/>
    </source>
</evidence>
<dbReference type="Gene3D" id="2.70.98.10">
    <property type="match status" value="1"/>
</dbReference>
<dbReference type="SUPFAM" id="SSF74650">
    <property type="entry name" value="Galactose mutarotase-like"/>
    <property type="match status" value="1"/>
</dbReference>
<evidence type="ECO:0000256" key="6">
    <source>
        <dbReference type="ARBA" id="ARBA00011245"/>
    </source>
</evidence>
<dbReference type="InterPro" id="IPR018052">
    <property type="entry name" value="Ald1_epimerase_CS"/>
</dbReference>
<feature type="signal peptide" evidence="18">
    <location>
        <begin position="1"/>
        <end position="19"/>
    </location>
</feature>
<keyword evidence="13 14" id="KW-0119">Carbohydrate metabolism</keyword>
<reference evidence="19 22" key="2">
    <citation type="submission" date="2017-09" db="EMBL/GenBank/DDBJ databases">
        <title>Phase variable restriction modification systems are present in the genome sequences of periodontal pathogens Prevotella intermedia, Tannerella forsythia and Porphyromonas gingivalis.</title>
        <authorList>
            <person name="Haigh R.D."/>
            <person name="Crawford L."/>
            <person name="Ralph J."/>
            <person name="Wanford J."/>
            <person name="Vartoukian S.R."/>
            <person name="Hijazib K."/>
            <person name="Wade W."/>
            <person name="Oggioni M.R."/>
        </authorList>
    </citation>
    <scope>NUCLEOTIDE SEQUENCE [LARGE SCALE GENOMIC DNA]</scope>
    <source>
        <strain evidence="19 22">WW11663</strain>
    </source>
</reference>
<dbReference type="InterPro" id="IPR008183">
    <property type="entry name" value="Aldose_1/G6P_1-epimerase"/>
</dbReference>
<evidence type="ECO:0000256" key="17">
    <source>
        <dbReference type="PIRSR" id="PIRSR005096-3"/>
    </source>
</evidence>
<feature type="binding site" evidence="17">
    <location>
        <begin position="204"/>
        <end position="206"/>
    </location>
    <ligand>
        <name>beta-D-galactose</name>
        <dbReference type="ChEBI" id="CHEBI:27667"/>
    </ligand>
</feature>
<dbReference type="EC" id="5.1.3.3" evidence="7 14"/>
<evidence type="ECO:0000256" key="4">
    <source>
        <dbReference type="ARBA" id="ARBA00005028"/>
    </source>
</evidence>
<dbReference type="GO" id="GO:0006006">
    <property type="term" value="P:glucose metabolic process"/>
    <property type="evidence" value="ECO:0007669"/>
    <property type="project" value="TreeGrafter"/>
</dbReference>
<dbReference type="AlphaFoldDB" id="A0A1D3UHP7"/>
<dbReference type="EMBL" id="FMMM01000026">
    <property type="protein sequence ID" value="SCQ19694.1"/>
    <property type="molecule type" value="Genomic_DNA"/>
</dbReference>
<comment type="subunit">
    <text evidence="6">Monomer.</text>
</comment>
<dbReference type="InterPro" id="IPR011013">
    <property type="entry name" value="Gal_mutarotase_sf_dom"/>
</dbReference>
<evidence type="ECO:0000256" key="9">
    <source>
        <dbReference type="ARBA" id="ARBA00022490"/>
    </source>
</evidence>
<keyword evidence="10" id="KW-0597">Phosphoprotein</keyword>
<comment type="subcellular location">
    <subcellularLocation>
        <location evidence="3">Cytoplasm</location>
    </subcellularLocation>
</comment>
<protein>
    <recommendedName>
        <fullName evidence="8 14">Aldose 1-epimerase</fullName>
        <ecNumber evidence="7 14">5.1.3.3</ecNumber>
    </recommendedName>
</protein>
<keyword evidence="12 14" id="KW-0413">Isomerase</keyword>
<evidence type="ECO:0000313" key="22">
    <source>
        <dbReference type="Proteomes" id="UP000219259"/>
    </source>
</evidence>
<dbReference type="PANTHER" id="PTHR10091">
    <property type="entry name" value="ALDOSE-1-EPIMERASE"/>
    <property type="match status" value="1"/>
</dbReference>
<dbReference type="CDD" id="cd09019">
    <property type="entry name" value="galactose_mutarotase_like"/>
    <property type="match status" value="1"/>
</dbReference>
<dbReference type="GO" id="GO:0033499">
    <property type="term" value="P:galactose catabolic process via UDP-galactose, Leloir pathway"/>
    <property type="evidence" value="ECO:0007669"/>
    <property type="project" value="TreeGrafter"/>
</dbReference>
<evidence type="ECO:0000256" key="16">
    <source>
        <dbReference type="PIRSR" id="PIRSR005096-2"/>
    </source>
</evidence>
<name>A0A1D3UHP7_TANFO</name>
<dbReference type="EMBL" id="NSLJ01000029">
    <property type="protein sequence ID" value="PDP43065.1"/>
    <property type="molecule type" value="Genomic_DNA"/>
</dbReference>
<dbReference type="GO" id="GO:0005737">
    <property type="term" value="C:cytoplasm"/>
    <property type="evidence" value="ECO:0007669"/>
    <property type="project" value="UniProtKB-SubCell"/>
</dbReference>
<evidence type="ECO:0000313" key="21">
    <source>
        <dbReference type="Proteomes" id="UP000182057"/>
    </source>
</evidence>
<feature type="binding site" evidence="17">
    <location>
        <begin position="107"/>
        <end position="108"/>
    </location>
    <ligand>
        <name>beta-D-galactose</name>
        <dbReference type="ChEBI" id="CHEBI:27667"/>
    </ligand>
</feature>
<dbReference type="FunFam" id="2.70.98.10:FF:000003">
    <property type="entry name" value="Aldose 1-epimerase"/>
    <property type="match status" value="1"/>
</dbReference>
<sequence precursor="true">MKKLVLSMLAAVVMLTACGKTGDELTISGLNKEHFVSEVEGHPTALYVLTNDRGMEVCITNYGGRIVSVMVPDKNGKMTDVVLGYDKISDYLASDGNFGAIIGRYGNRIANASFSLDSVTYTLPKNDETNCLHGGPEGFHTKVWTAEQPDEKTLKLTYLSPDGEAGFPGNLHVTVTYLLTEENEIDIRYAATTDKPTVVNLTNHSYFNLSGVPGSQVLDHLIMINADYYTPVDSMLIPDSIAPVEGTPMDLRDPVALNLHIDSSSEQIVRGRGFDHNWVLNTNGDVTKLAAKAISPVSGIVLEVYTKEPGIQFYSGNFMSGKDIGKQGVTYPYRGALCLETQHFPDSPNHPEFPTTELRPENSYESRCIYRFTIDK</sequence>
<dbReference type="InterPro" id="IPR014718">
    <property type="entry name" value="GH-type_carb-bd"/>
</dbReference>
<dbReference type="GO" id="GO:0004034">
    <property type="term" value="F:aldose 1-epimerase activity"/>
    <property type="evidence" value="ECO:0007669"/>
    <property type="project" value="UniProtKB-EC"/>
</dbReference>
<dbReference type="PANTHER" id="PTHR10091:SF0">
    <property type="entry name" value="GALACTOSE MUTAROTASE"/>
    <property type="match status" value="1"/>
</dbReference>
<evidence type="ECO:0000256" key="11">
    <source>
        <dbReference type="ARBA" id="ARBA00022837"/>
    </source>
</evidence>
<evidence type="ECO:0000313" key="19">
    <source>
        <dbReference type="EMBL" id="PDP43065.1"/>
    </source>
</evidence>
<dbReference type="RefSeq" id="WP_060831052.1">
    <property type="nucleotide sequence ID" value="NZ_CAUPTG010000012.1"/>
</dbReference>
<dbReference type="Proteomes" id="UP000182057">
    <property type="component" value="Unassembled WGS sequence"/>
</dbReference>
<dbReference type="Proteomes" id="UP000219259">
    <property type="component" value="Unassembled WGS sequence"/>
</dbReference>
<keyword evidence="9" id="KW-0963">Cytoplasm</keyword>
<dbReference type="NCBIfam" id="NF008277">
    <property type="entry name" value="PRK11055.1"/>
    <property type="match status" value="1"/>
</dbReference>
<dbReference type="InterPro" id="IPR015443">
    <property type="entry name" value="Aldose_1-epimerase"/>
</dbReference>
<evidence type="ECO:0000256" key="1">
    <source>
        <dbReference type="ARBA" id="ARBA00001614"/>
    </source>
</evidence>
<evidence type="ECO:0000256" key="2">
    <source>
        <dbReference type="ARBA" id="ARBA00001913"/>
    </source>
</evidence>
<feature type="active site" description="Proton acceptor" evidence="15">
    <location>
        <position position="340"/>
    </location>
</feature>
<comment type="similarity">
    <text evidence="5 14">Belongs to the aldose epimerase family.</text>
</comment>
<evidence type="ECO:0000256" key="13">
    <source>
        <dbReference type="ARBA" id="ARBA00023277"/>
    </source>
</evidence>